<dbReference type="EMBL" id="JBHSMG010000003">
    <property type="protein sequence ID" value="MFC5503023.1"/>
    <property type="molecule type" value="Genomic_DNA"/>
</dbReference>
<evidence type="ECO:0000256" key="2">
    <source>
        <dbReference type="SAM" id="Phobius"/>
    </source>
</evidence>
<gene>
    <name evidence="3" type="ORF">ACFPJ4_12300</name>
</gene>
<dbReference type="NCBIfam" id="NF033766">
    <property type="entry name" value="choice_anch_G"/>
    <property type="match status" value="1"/>
</dbReference>
<keyword evidence="4" id="KW-1185">Reference proteome</keyword>
<dbReference type="InterPro" id="IPR047900">
    <property type="entry name" value="Choice_anch_G"/>
</dbReference>
<reference evidence="4" key="1">
    <citation type="journal article" date="2019" name="Int. J. Syst. Evol. Microbiol.">
        <title>The Global Catalogue of Microorganisms (GCM) 10K type strain sequencing project: providing services to taxonomists for standard genome sequencing and annotation.</title>
        <authorList>
            <consortium name="The Broad Institute Genomics Platform"/>
            <consortium name="The Broad Institute Genome Sequencing Center for Infectious Disease"/>
            <person name="Wu L."/>
            <person name="Ma J."/>
        </authorList>
    </citation>
    <scope>NUCLEOTIDE SEQUENCE [LARGE SCALE GENOMIC DNA]</scope>
    <source>
        <strain evidence="4">CGMCC 4.6997</strain>
    </source>
</reference>
<proteinExistence type="predicted"/>
<dbReference type="Proteomes" id="UP001596039">
    <property type="component" value="Unassembled WGS sequence"/>
</dbReference>
<name>A0ABW0NTD7_9MICO</name>
<evidence type="ECO:0000313" key="3">
    <source>
        <dbReference type="EMBL" id="MFC5503023.1"/>
    </source>
</evidence>
<protein>
    <submittedName>
        <fullName evidence="3">Choice-of-anchor G family protein</fullName>
    </submittedName>
</protein>
<comment type="caution">
    <text evidence="3">The sequence shown here is derived from an EMBL/GenBank/DDBJ whole genome shotgun (WGS) entry which is preliminary data.</text>
</comment>
<keyword evidence="2" id="KW-0812">Transmembrane</keyword>
<dbReference type="RefSeq" id="WP_386740737.1">
    <property type="nucleotide sequence ID" value="NZ_JBHSMG010000003.1"/>
</dbReference>
<accession>A0ABW0NTD7</accession>
<sequence>MFTTSASSESARTGKVNRLTRLGASVGALALGTGVVLFTPVSATAADQAQSFGEGQFLSGSVLGTDLSNIAAVDSAQARNDGTQSTQTQKNPLSATVLNSIHVGNGSTLAIPLGSFLQLGAASQFAQAARGGSSLAASGAVTDAGGLTAGNEKSAPPADATFNLSALLGDQIGSNISDLTLTTSDVAAQATGNLDKASGDYTLADLKLSFSSPAIANLTQKVDGALQQAQSSLDKLVGKNGQLVSGVNGLVQKLDPALNLLGANANVTATIDTGDLQSLVQSILDGKYGNGAVAFDLQTGKVTVDLAKLLGSNINDLPPGTELLNDPIVNQMLNGITSTISTIADQVVNKVKDNLHNAAVDIHADATANVAQAPIVQQVCKTVQKIVQVPVTVPGTGSTTDTGTGGLLGGVLGGLGGVLSPGGSTSGAVNGITQLVNQTVNQLVCTDQSTAVAPLGTGVNLDIHGTVDQLINGSGATATAKLTLPGGAATTISANTLIDGVGTTLANQLFGSDSTVTDLVNALNTGLVQPAVDGLTGPSGVSVGNVLTGLVSAKVNLQETHLASAKGTAVASGSEFTETALRVSVLSGVGGSSLATVNLAQATVGPNITTVVTPPTDGNPGGPGTPGNPGTTAASISRLATTGVGIAALVAAVLALLAAGAYLVRESYRRNHPAQIG</sequence>
<keyword evidence="2" id="KW-0472">Membrane</keyword>
<feature type="region of interest" description="Disordered" evidence="1">
    <location>
        <begin position="614"/>
        <end position="633"/>
    </location>
</feature>
<organism evidence="3 4">
    <name type="scientific">Lysinimonas soli</name>
    <dbReference type="NCBI Taxonomy" id="1074233"/>
    <lineage>
        <taxon>Bacteria</taxon>
        <taxon>Bacillati</taxon>
        <taxon>Actinomycetota</taxon>
        <taxon>Actinomycetes</taxon>
        <taxon>Micrococcales</taxon>
        <taxon>Microbacteriaceae</taxon>
        <taxon>Lysinimonas</taxon>
    </lineage>
</organism>
<evidence type="ECO:0000313" key="4">
    <source>
        <dbReference type="Proteomes" id="UP001596039"/>
    </source>
</evidence>
<keyword evidence="2" id="KW-1133">Transmembrane helix</keyword>
<evidence type="ECO:0000256" key="1">
    <source>
        <dbReference type="SAM" id="MobiDB-lite"/>
    </source>
</evidence>
<feature type="transmembrane region" description="Helical" evidence="2">
    <location>
        <begin position="644"/>
        <end position="664"/>
    </location>
</feature>